<gene>
    <name evidence="2" type="ORF">ACH5RR_000890</name>
</gene>
<comment type="caution">
    <text evidence="2">The sequence shown here is derived from an EMBL/GenBank/DDBJ whole genome shotgun (WGS) entry which is preliminary data.</text>
</comment>
<organism evidence="2 3">
    <name type="scientific">Cinchona calisaya</name>
    <dbReference type="NCBI Taxonomy" id="153742"/>
    <lineage>
        <taxon>Eukaryota</taxon>
        <taxon>Viridiplantae</taxon>
        <taxon>Streptophyta</taxon>
        <taxon>Embryophyta</taxon>
        <taxon>Tracheophyta</taxon>
        <taxon>Spermatophyta</taxon>
        <taxon>Magnoliopsida</taxon>
        <taxon>eudicotyledons</taxon>
        <taxon>Gunneridae</taxon>
        <taxon>Pentapetalae</taxon>
        <taxon>asterids</taxon>
        <taxon>lamiids</taxon>
        <taxon>Gentianales</taxon>
        <taxon>Rubiaceae</taxon>
        <taxon>Cinchonoideae</taxon>
        <taxon>Cinchoneae</taxon>
        <taxon>Cinchona</taxon>
    </lineage>
</organism>
<evidence type="ECO:0000313" key="3">
    <source>
        <dbReference type="Proteomes" id="UP001630127"/>
    </source>
</evidence>
<dbReference type="EMBL" id="JBJUIK010000001">
    <property type="protein sequence ID" value="KAL3537524.1"/>
    <property type="molecule type" value="Genomic_DNA"/>
</dbReference>
<proteinExistence type="predicted"/>
<evidence type="ECO:0000313" key="2">
    <source>
        <dbReference type="EMBL" id="KAL3537524.1"/>
    </source>
</evidence>
<accession>A0ABD3B1Z7</accession>
<sequence>MMPPWSRMLRHFHCLLWQPSSLPTIATAQVKLSAPSVEKSILPLVVPGVEAIAGIDEPAHANMPLRIGGPGPMLHNFLSKPNIPCVDDLTSFPDDLTSKLVMFSSKDVEILDSNHFFDELIEDHRSCFHRGKNISIKEKDVIDFLSDSDLVDRFDCPRPIITSILQDFLDSLQHKFNKSSNDALASFEVVIDRKKIRKRKHYLMTRLILTRKVLLVQMLALTLRFLND</sequence>
<evidence type="ECO:0000256" key="1">
    <source>
        <dbReference type="SAM" id="SignalP"/>
    </source>
</evidence>
<feature type="signal peptide" evidence="1">
    <location>
        <begin position="1"/>
        <end position="28"/>
    </location>
</feature>
<protein>
    <submittedName>
        <fullName evidence="2">Uncharacterized protein</fullName>
    </submittedName>
</protein>
<feature type="chain" id="PRO_5044860902" evidence="1">
    <location>
        <begin position="29"/>
        <end position="228"/>
    </location>
</feature>
<keyword evidence="3" id="KW-1185">Reference proteome</keyword>
<name>A0ABD3B1Z7_9GENT</name>
<reference evidence="2 3" key="1">
    <citation type="submission" date="2024-11" db="EMBL/GenBank/DDBJ databases">
        <title>A near-complete genome assembly of Cinchona calisaya.</title>
        <authorList>
            <person name="Lian D.C."/>
            <person name="Zhao X.W."/>
            <person name="Wei L."/>
        </authorList>
    </citation>
    <scope>NUCLEOTIDE SEQUENCE [LARGE SCALE GENOMIC DNA]</scope>
    <source>
        <tissue evidence="2">Nenye</tissue>
    </source>
</reference>
<dbReference type="Proteomes" id="UP001630127">
    <property type="component" value="Unassembled WGS sequence"/>
</dbReference>
<dbReference type="AlphaFoldDB" id="A0ABD3B1Z7"/>
<keyword evidence="1" id="KW-0732">Signal</keyword>